<accession>A0A426QHE2</accession>
<evidence type="ECO:0000313" key="1">
    <source>
        <dbReference type="EMBL" id="RRQ21162.1"/>
    </source>
</evidence>
<gene>
    <name evidence="1" type="ORF">D6C00_03785</name>
</gene>
<dbReference type="AlphaFoldDB" id="A0A426QHE2"/>
<name>A0A426QHE2_9GAMM</name>
<evidence type="ECO:0000313" key="2">
    <source>
        <dbReference type="Proteomes" id="UP000287798"/>
    </source>
</evidence>
<protein>
    <submittedName>
        <fullName evidence="1">Uncharacterized protein</fullName>
    </submittedName>
</protein>
<sequence length="101" mass="11581">MEDHCMQAIRTLPGLEPDPAADRPPRRDLLEAVLLYLMTRHTLQPSTGLARGVVYHLRQLLDHPELRTTPVDRSAYQELLRSWMLIACEDDRPDSAAISRH</sequence>
<organism evidence="1 2">
    <name type="scientific">Thiohalobacter thiocyanaticus</name>
    <dbReference type="NCBI Taxonomy" id="585455"/>
    <lineage>
        <taxon>Bacteria</taxon>
        <taxon>Pseudomonadati</taxon>
        <taxon>Pseudomonadota</taxon>
        <taxon>Gammaproteobacteria</taxon>
        <taxon>Thiohalobacterales</taxon>
        <taxon>Thiohalobacteraceae</taxon>
        <taxon>Thiohalobacter</taxon>
    </lineage>
</organism>
<proteinExistence type="predicted"/>
<dbReference type="EMBL" id="QZMU01000001">
    <property type="protein sequence ID" value="RRQ21162.1"/>
    <property type="molecule type" value="Genomic_DNA"/>
</dbReference>
<comment type="caution">
    <text evidence="1">The sequence shown here is derived from an EMBL/GenBank/DDBJ whole genome shotgun (WGS) entry which is preliminary data.</text>
</comment>
<dbReference type="Proteomes" id="UP000287798">
    <property type="component" value="Unassembled WGS sequence"/>
</dbReference>
<reference evidence="1 2" key="1">
    <citation type="journal article" date="2010" name="Int. J. Syst. Evol. Microbiol.">
        <title>Thiohalobacter thiocyanaticus gen. nov., sp. nov., a moderately halophilic, sulfur-oxidizing gammaproteobacterium from hypersaline lakes, that utilizes thiocyanate.</title>
        <authorList>
            <person name="Sorokin D.Y."/>
            <person name="Kovaleva O.L."/>
            <person name="Tourova T.P."/>
            <person name="Muyzer G."/>
        </authorList>
    </citation>
    <scope>NUCLEOTIDE SEQUENCE [LARGE SCALE GENOMIC DNA]</scope>
    <source>
        <strain evidence="1 2">Hrh1</strain>
    </source>
</reference>
<keyword evidence="2" id="KW-1185">Reference proteome</keyword>